<evidence type="ECO:0000256" key="1">
    <source>
        <dbReference type="ARBA" id="ARBA00004635"/>
    </source>
</evidence>
<proteinExistence type="inferred from homology"/>
<comment type="subcellular location">
    <subcellularLocation>
        <location evidence="1">Membrane</location>
        <topology evidence="1">Lipid-anchor</topology>
    </subcellularLocation>
</comment>
<dbReference type="Pfam" id="PF25198">
    <property type="entry name" value="Spore_GerAC_N"/>
    <property type="match status" value="1"/>
</dbReference>
<keyword evidence="6" id="KW-0564">Palmitate</keyword>
<dbReference type="InterPro" id="IPR038501">
    <property type="entry name" value="Spore_GerAC_C_sf"/>
</dbReference>
<dbReference type="InterPro" id="IPR008844">
    <property type="entry name" value="Spore_GerAC-like"/>
</dbReference>
<reference evidence="11 12" key="1">
    <citation type="journal article" date="2016" name="Antonie Van Leeuwenhoek">
        <title>Lysinibacillus endophyticus sp. nov., an indole-3-acetic acid producing endophytic bacterium isolated from corn root (Zea mays cv. Xinken-5).</title>
        <authorList>
            <person name="Yu J."/>
            <person name="Guan X."/>
            <person name="Liu C."/>
            <person name="Xiang W."/>
            <person name="Yu Z."/>
            <person name="Liu X."/>
            <person name="Wang G."/>
        </authorList>
    </citation>
    <scope>NUCLEOTIDE SEQUENCE [LARGE SCALE GENOMIC DNA]</scope>
    <source>
        <strain evidence="11 12">DSM 100506</strain>
    </source>
</reference>
<keyword evidence="12" id="KW-1185">Reference proteome</keyword>
<evidence type="ECO:0000256" key="8">
    <source>
        <dbReference type="SAM" id="SignalP"/>
    </source>
</evidence>
<organism evidence="11 12">
    <name type="scientific">Ureibacillus endophyticus</name>
    <dbReference type="NCBI Taxonomy" id="1978490"/>
    <lineage>
        <taxon>Bacteria</taxon>
        <taxon>Bacillati</taxon>
        <taxon>Bacillota</taxon>
        <taxon>Bacilli</taxon>
        <taxon>Bacillales</taxon>
        <taxon>Caryophanaceae</taxon>
        <taxon>Ureibacillus</taxon>
    </lineage>
</organism>
<dbReference type="PANTHER" id="PTHR35789">
    <property type="entry name" value="SPORE GERMINATION PROTEIN B3"/>
    <property type="match status" value="1"/>
</dbReference>
<evidence type="ECO:0000256" key="6">
    <source>
        <dbReference type="ARBA" id="ARBA00023139"/>
    </source>
</evidence>
<feature type="domain" description="Spore germination protein N-terminal" evidence="10">
    <location>
        <begin position="26"/>
        <end position="199"/>
    </location>
</feature>
<dbReference type="InterPro" id="IPR057336">
    <property type="entry name" value="GerAC_N"/>
</dbReference>
<evidence type="ECO:0000256" key="4">
    <source>
        <dbReference type="ARBA" id="ARBA00022729"/>
    </source>
</evidence>
<dbReference type="Gene3D" id="3.30.300.210">
    <property type="entry name" value="Nutrient germinant receptor protein C, domain 3"/>
    <property type="match status" value="1"/>
</dbReference>
<dbReference type="Proteomes" id="UP000272238">
    <property type="component" value="Unassembled WGS sequence"/>
</dbReference>
<keyword evidence="7" id="KW-0449">Lipoprotein</keyword>
<evidence type="ECO:0000256" key="5">
    <source>
        <dbReference type="ARBA" id="ARBA00023136"/>
    </source>
</evidence>
<sequence length="392" mass="44150">MNYRRKISFILLALMSCSLLLTGCWDQVEVNDLAVVTMTGLDLTDENQLELSVNIARTSSQQPQENSDSSSGQLTGKSVILSTTGNTLAEAVSKLQQQLSRQLFWGHNEIIIFGEKLAKEGIAEHLEFLLRHPETRERANMFISIGSAKEVLSLAPQIEHYVADDLLEMAKLQTGLNITLKELMQMMISKSQAAVIPCLIIETKQDHQQSYPFIHGSAILKKGKLAGLVDSSTTRGIMWARNELDRGTVTISPENSEGYISFQLLSSSTEVIPYIHGDLWRITLRIHTLDDIIENTTDLDLSVSKHIEELEMELEDDIKRRINKALTVAQEQMNADIFQFADAFYRKYPNIWKQNKDRWSDIFTKLDVVVEADAKISRPGGTGKSILKPNQE</sequence>
<dbReference type="GO" id="GO:0009847">
    <property type="term" value="P:spore germination"/>
    <property type="evidence" value="ECO:0007669"/>
    <property type="project" value="InterPro"/>
</dbReference>
<dbReference type="NCBIfam" id="TIGR02887">
    <property type="entry name" value="spore_ger_x_C"/>
    <property type="match status" value="1"/>
</dbReference>
<dbReference type="AlphaFoldDB" id="A0A494Z9V9"/>
<keyword evidence="5" id="KW-0472">Membrane</keyword>
<comment type="caution">
    <text evidence="11">The sequence shown here is derived from an EMBL/GenBank/DDBJ whole genome shotgun (WGS) entry which is preliminary data.</text>
</comment>
<gene>
    <name evidence="11" type="ORF">D8M03_02880</name>
</gene>
<feature type="domain" description="Spore germination GerAC-like C-terminal" evidence="9">
    <location>
        <begin position="216"/>
        <end position="380"/>
    </location>
</feature>
<evidence type="ECO:0000259" key="10">
    <source>
        <dbReference type="Pfam" id="PF25198"/>
    </source>
</evidence>
<dbReference type="EMBL" id="RBZN01000004">
    <property type="protein sequence ID" value="RKQ19415.1"/>
    <property type="molecule type" value="Genomic_DNA"/>
</dbReference>
<keyword evidence="3" id="KW-0309">Germination</keyword>
<evidence type="ECO:0000256" key="2">
    <source>
        <dbReference type="ARBA" id="ARBA00007886"/>
    </source>
</evidence>
<feature type="chain" id="PRO_5038830737" evidence="8">
    <location>
        <begin position="22"/>
        <end position="392"/>
    </location>
</feature>
<dbReference type="PROSITE" id="PS51257">
    <property type="entry name" value="PROKAR_LIPOPROTEIN"/>
    <property type="match status" value="1"/>
</dbReference>
<comment type="similarity">
    <text evidence="2">Belongs to the GerABKC lipoprotein family.</text>
</comment>
<evidence type="ECO:0000259" key="9">
    <source>
        <dbReference type="Pfam" id="PF05504"/>
    </source>
</evidence>
<name>A0A494Z9V9_9BACL</name>
<keyword evidence="4 8" id="KW-0732">Signal</keyword>
<evidence type="ECO:0000313" key="11">
    <source>
        <dbReference type="EMBL" id="RKQ19415.1"/>
    </source>
</evidence>
<dbReference type="GO" id="GO:0016020">
    <property type="term" value="C:membrane"/>
    <property type="evidence" value="ECO:0007669"/>
    <property type="project" value="UniProtKB-SubCell"/>
</dbReference>
<accession>A0A494Z9V9</accession>
<evidence type="ECO:0000256" key="3">
    <source>
        <dbReference type="ARBA" id="ARBA00022544"/>
    </source>
</evidence>
<evidence type="ECO:0000313" key="12">
    <source>
        <dbReference type="Proteomes" id="UP000272238"/>
    </source>
</evidence>
<dbReference type="InterPro" id="IPR046953">
    <property type="entry name" value="Spore_GerAC-like_C"/>
</dbReference>
<dbReference type="Pfam" id="PF05504">
    <property type="entry name" value="Spore_GerAC"/>
    <property type="match status" value="1"/>
</dbReference>
<feature type="signal peptide" evidence="8">
    <location>
        <begin position="1"/>
        <end position="21"/>
    </location>
</feature>
<dbReference type="PANTHER" id="PTHR35789:SF1">
    <property type="entry name" value="SPORE GERMINATION PROTEIN B3"/>
    <property type="match status" value="1"/>
</dbReference>
<protein>
    <submittedName>
        <fullName evidence="11">Ger(X)C family spore germination protein</fullName>
    </submittedName>
</protein>
<dbReference type="OrthoDB" id="9816067at2"/>
<evidence type="ECO:0000256" key="7">
    <source>
        <dbReference type="ARBA" id="ARBA00023288"/>
    </source>
</evidence>